<reference evidence="7" key="2">
    <citation type="submission" date="2022-06" db="UniProtKB">
        <authorList>
            <consortium name="EnsemblMetazoa"/>
        </authorList>
    </citation>
    <scope>IDENTIFICATION</scope>
    <source>
        <strain evidence="7">DF5081</strain>
    </source>
</reference>
<dbReference type="Gene3D" id="2.10.110.10">
    <property type="entry name" value="Cysteine Rich Protein"/>
    <property type="match status" value="1"/>
</dbReference>
<evidence type="ECO:0000259" key="6">
    <source>
        <dbReference type="PROSITE" id="PS50023"/>
    </source>
</evidence>
<sequence length="411" mass="47710">MLENFRVIWMGVSGSWFSRRRCVQIGEGTTNWKSEESSVEEIVEKVPVSTHEPLRSALKKPSHNYYPDVSPPPRRYFSTESIPIHVHKTSEYVDEEREREEEYQRMYHRQPERTSKFDDYHTVGSYGVHRPRARSHQPPNLSESLDDDVSGVTHRFYDRQGNYVVPRERQQQARDIEIRREYGNGGDLDLDFVRNTYQWEEQEEVTTTRIFEKESRDWRDVINEQRQPAPGYQADRRGIAATSASLSNLPNYINRRMEKEREREIRAYDLPPADPPLTTEKYERDEYSRVEKRTYPVPVQRNTVSSQSHSSQVQSHSHSSHSQSQTQSSQNDSVVAVSGKHRCAHCNEELGRGAAMIVESLNLFYHLACFKCYVCKTSLGSGATGADVRVRDGRLHCQACYSNDRVQLSKV</sequence>
<keyword evidence="2 4" id="KW-0862">Zinc</keyword>
<feature type="domain" description="LIM zinc-binding" evidence="6">
    <location>
        <begin position="341"/>
        <end position="407"/>
    </location>
</feature>
<evidence type="ECO:0000256" key="3">
    <source>
        <dbReference type="ARBA" id="ARBA00023038"/>
    </source>
</evidence>
<evidence type="ECO:0000256" key="4">
    <source>
        <dbReference type="PROSITE-ProRule" id="PRU00125"/>
    </source>
</evidence>
<dbReference type="SMART" id="SM00132">
    <property type="entry name" value="LIM"/>
    <property type="match status" value="1"/>
</dbReference>
<feature type="region of interest" description="Disordered" evidence="5">
    <location>
        <begin position="128"/>
        <end position="148"/>
    </location>
</feature>
<dbReference type="Proteomes" id="UP000005237">
    <property type="component" value="Unassembled WGS sequence"/>
</dbReference>
<name>A0A8R1I7W9_CAEJA</name>
<dbReference type="OMA" id="IWIPERR"/>
<organism evidence="7 8">
    <name type="scientific">Caenorhabditis japonica</name>
    <dbReference type="NCBI Taxonomy" id="281687"/>
    <lineage>
        <taxon>Eukaryota</taxon>
        <taxon>Metazoa</taxon>
        <taxon>Ecdysozoa</taxon>
        <taxon>Nematoda</taxon>
        <taxon>Chromadorea</taxon>
        <taxon>Rhabditida</taxon>
        <taxon>Rhabditina</taxon>
        <taxon>Rhabditomorpha</taxon>
        <taxon>Rhabditoidea</taxon>
        <taxon>Rhabditidae</taxon>
        <taxon>Peloderinae</taxon>
        <taxon>Caenorhabditis</taxon>
    </lineage>
</organism>
<proteinExistence type="predicted"/>
<dbReference type="GO" id="GO:0051893">
    <property type="term" value="P:regulation of focal adhesion assembly"/>
    <property type="evidence" value="ECO:0007669"/>
    <property type="project" value="TreeGrafter"/>
</dbReference>
<dbReference type="GO" id="GO:0032034">
    <property type="term" value="F:myosin II head/neck binding"/>
    <property type="evidence" value="ECO:0007669"/>
    <property type="project" value="TreeGrafter"/>
</dbReference>
<dbReference type="EnsemblMetazoa" id="CJA19142a.1">
    <property type="protein sequence ID" value="CJA19142a.1"/>
    <property type="gene ID" value="WBGene00138347"/>
</dbReference>
<keyword evidence="8" id="KW-1185">Reference proteome</keyword>
<evidence type="ECO:0000313" key="7">
    <source>
        <dbReference type="EnsemblMetazoa" id="CJA19142a.1"/>
    </source>
</evidence>
<evidence type="ECO:0000313" key="8">
    <source>
        <dbReference type="Proteomes" id="UP000005237"/>
    </source>
</evidence>
<feature type="compositionally biased region" description="Basic and acidic residues" evidence="5">
    <location>
        <begin position="280"/>
        <end position="294"/>
    </location>
</feature>
<dbReference type="PROSITE" id="PS50023">
    <property type="entry name" value="LIM_DOMAIN_2"/>
    <property type="match status" value="1"/>
</dbReference>
<dbReference type="GO" id="GO:0046872">
    <property type="term" value="F:metal ion binding"/>
    <property type="evidence" value="ECO:0007669"/>
    <property type="project" value="UniProtKB-KW"/>
</dbReference>
<dbReference type="Pfam" id="PF00412">
    <property type="entry name" value="LIM"/>
    <property type="match status" value="1"/>
</dbReference>
<feature type="compositionally biased region" description="Low complexity" evidence="5">
    <location>
        <begin position="303"/>
        <end position="330"/>
    </location>
</feature>
<keyword evidence="1 4" id="KW-0479">Metal-binding</keyword>
<evidence type="ECO:0000256" key="5">
    <source>
        <dbReference type="SAM" id="MobiDB-lite"/>
    </source>
</evidence>
<evidence type="ECO:0000256" key="2">
    <source>
        <dbReference type="ARBA" id="ARBA00022833"/>
    </source>
</evidence>
<reference evidence="8" key="1">
    <citation type="submission" date="2010-08" db="EMBL/GenBank/DDBJ databases">
        <authorList>
            <consortium name="Caenorhabditis japonica Sequencing Consortium"/>
            <person name="Wilson R.K."/>
        </authorList>
    </citation>
    <scope>NUCLEOTIDE SEQUENCE [LARGE SCALE GENOMIC DNA]</scope>
    <source>
        <strain evidence="8">DF5081</strain>
    </source>
</reference>
<dbReference type="PANTHER" id="PTHR15551">
    <property type="entry name" value="LIM DOMAIN ONLY 7"/>
    <property type="match status" value="1"/>
</dbReference>
<protein>
    <submittedName>
        <fullName evidence="7">LIM zinc-binding domain-containing protein</fullName>
    </submittedName>
</protein>
<evidence type="ECO:0000256" key="1">
    <source>
        <dbReference type="ARBA" id="ARBA00022723"/>
    </source>
</evidence>
<dbReference type="PANTHER" id="PTHR15551:SF3">
    <property type="entry name" value="LIM AND CALPONIN HOMOLOGY DOMAINS-CONTAINING PROTEIN 1"/>
    <property type="match status" value="1"/>
</dbReference>
<dbReference type="InterPro" id="IPR001781">
    <property type="entry name" value="Znf_LIM"/>
</dbReference>
<dbReference type="GO" id="GO:0051496">
    <property type="term" value="P:positive regulation of stress fiber assembly"/>
    <property type="evidence" value="ECO:0007669"/>
    <property type="project" value="TreeGrafter"/>
</dbReference>
<keyword evidence="3 4" id="KW-0440">LIM domain</keyword>
<dbReference type="AlphaFoldDB" id="A0A8R1I7W9"/>
<dbReference type="CDD" id="cd08368">
    <property type="entry name" value="LIM"/>
    <property type="match status" value="1"/>
</dbReference>
<accession>A0A8R1I7W9</accession>
<feature type="region of interest" description="Disordered" evidence="5">
    <location>
        <begin position="263"/>
        <end position="334"/>
    </location>
</feature>
<dbReference type="GO" id="GO:0001725">
    <property type="term" value="C:stress fiber"/>
    <property type="evidence" value="ECO:0007669"/>
    <property type="project" value="TreeGrafter"/>
</dbReference>
<dbReference type="PROSITE" id="PS00478">
    <property type="entry name" value="LIM_DOMAIN_1"/>
    <property type="match status" value="1"/>
</dbReference>